<dbReference type="AlphaFoldDB" id="A0A5C7FLU8"/>
<keyword evidence="3" id="KW-1185">Reference proteome</keyword>
<name>A0A5C7FLU8_9BACT</name>
<dbReference type="SUPFAM" id="SSF69318">
    <property type="entry name" value="Integrin alpha N-terminal domain"/>
    <property type="match status" value="1"/>
</dbReference>
<dbReference type="OrthoDB" id="1391917at2"/>
<accession>A0A5C7FLU8</accession>
<dbReference type="RefSeq" id="WP_147931630.1">
    <property type="nucleotide sequence ID" value="NZ_VOXD01000024.1"/>
</dbReference>
<proteinExistence type="predicted"/>
<evidence type="ECO:0000313" key="2">
    <source>
        <dbReference type="EMBL" id="TXF88342.1"/>
    </source>
</evidence>
<dbReference type="InterPro" id="IPR013517">
    <property type="entry name" value="FG-GAP"/>
</dbReference>
<dbReference type="EMBL" id="VOXD01000024">
    <property type="protein sequence ID" value="TXF88342.1"/>
    <property type="molecule type" value="Genomic_DNA"/>
</dbReference>
<evidence type="ECO:0000313" key="3">
    <source>
        <dbReference type="Proteomes" id="UP000321907"/>
    </source>
</evidence>
<reference evidence="2 3" key="1">
    <citation type="submission" date="2019-08" db="EMBL/GenBank/DDBJ databases">
        <title>Lewinella sp. strain SSH13 Genome sequencing and assembly.</title>
        <authorList>
            <person name="Kim I."/>
        </authorList>
    </citation>
    <scope>NUCLEOTIDE SEQUENCE [LARGE SCALE GENOMIC DNA]</scope>
    <source>
        <strain evidence="2 3">SSH13</strain>
    </source>
</reference>
<keyword evidence="1" id="KW-0732">Signal</keyword>
<dbReference type="Gene3D" id="2.130.10.130">
    <property type="entry name" value="Integrin alpha, N-terminal"/>
    <property type="match status" value="1"/>
</dbReference>
<protein>
    <submittedName>
        <fullName evidence="2">VCBS repeat-containing protein</fullName>
    </submittedName>
</protein>
<gene>
    <name evidence="2" type="ORF">FUA23_15290</name>
</gene>
<organism evidence="2 3">
    <name type="scientific">Neolewinella aurantiaca</name>
    <dbReference type="NCBI Taxonomy" id="2602767"/>
    <lineage>
        <taxon>Bacteria</taxon>
        <taxon>Pseudomonadati</taxon>
        <taxon>Bacteroidota</taxon>
        <taxon>Saprospiria</taxon>
        <taxon>Saprospirales</taxon>
        <taxon>Lewinellaceae</taxon>
        <taxon>Neolewinella</taxon>
    </lineage>
</organism>
<comment type="caution">
    <text evidence="2">The sequence shown here is derived from an EMBL/GenBank/DDBJ whole genome shotgun (WGS) entry which is preliminary data.</text>
</comment>
<dbReference type="PANTHER" id="PTHR46580">
    <property type="entry name" value="SENSOR KINASE-RELATED"/>
    <property type="match status" value="1"/>
</dbReference>
<dbReference type="Proteomes" id="UP000321907">
    <property type="component" value="Unassembled WGS sequence"/>
</dbReference>
<sequence>MEDQYLTYSHHINIKRPGIALAIGLLWIMLVNCSSEPPVSDHPGAEVALSYCGSCHLVPAPQDLPHNIWEEEVLPKMGAFLGKYGSRSRRFYLENTQTAPYLESLYPIKATIDSLDWALLQDYYLTAAPPTPPLTPEPAPIRKLRQFSVNPVTLPDEKTDAPYTTLLKFDDLRKEIIVGAAGQRGGRLRTFDHKHTLIGEREVDSAPVDIDPATGTILTMGSLVPSDLPRGKVSSYSSDSLRILLDTLARPVAMERLDLDRDGTAELIVAEFGNMAGALNVYLPDEAGVYRLKRTLSGRSGAIRLRATDLDQDGWTDLVALFGQGDESVVAYFSRPGGVERKILLRFPPSYGSSDLEIADMNDDGHPDLICTNGDNFDYPPFPKNYHGIRIYENDGEGSFTEEMFFHLDGAYNVEVADFDSDGDMDLAAVAYFVPDHLRPTHSFVYLRRSWSLHGYNFKPAGFRKPDGVHYLTMVQGDVDQDGDVDLLLGNFAAYLPNGIVSDVKQGAPLPAYLFLKNTAITSGQ</sequence>
<evidence type="ECO:0000256" key="1">
    <source>
        <dbReference type="ARBA" id="ARBA00022729"/>
    </source>
</evidence>
<dbReference type="PANTHER" id="PTHR46580:SF4">
    <property type="entry name" value="ATP_GTP-BINDING PROTEIN"/>
    <property type="match status" value="1"/>
</dbReference>
<dbReference type="Pfam" id="PF13517">
    <property type="entry name" value="FG-GAP_3"/>
    <property type="match status" value="2"/>
</dbReference>
<dbReference type="InterPro" id="IPR028994">
    <property type="entry name" value="Integrin_alpha_N"/>
</dbReference>